<reference evidence="5 6" key="1">
    <citation type="submission" date="2017-04" db="EMBL/GenBank/DDBJ databases">
        <title>Complete genome of Campylobacter concisus ATCC 33237T and draft genomes for an additional eight well characterized C. concisus strains.</title>
        <authorList>
            <person name="Cornelius A.J."/>
            <person name="Miller W.G."/>
            <person name="Lastovica A.J."/>
            <person name="On S.L."/>
            <person name="French N.P."/>
            <person name="Vandenberg O."/>
            <person name="Biggs P.J."/>
        </authorList>
    </citation>
    <scope>NUCLEOTIDE SEQUENCE [LARGE SCALE GENOMIC DNA]</scope>
    <source>
        <strain evidence="5 6">CCUG 19995</strain>
    </source>
</reference>
<dbReference type="Proteomes" id="UP000196317">
    <property type="component" value="Unassembled WGS sequence"/>
</dbReference>
<dbReference type="Gene3D" id="3.40.190.10">
    <property type="entry name" value="Periplasmic binding protein-like II"/>
    <property type="match status" value="1"/>
</dbReference>
<dbReference type="PROSITE" id="PS51257">
    <property type="entry name" value="PROKAR_LIPOPROTEIN"/>
    <property type="match status" value="1"/>
</dbReference>
<evidence type="ECO:0000256" key="4">
    <source>
        <dbReference type="SAM" id="SignalP"/>
    </source>
</evidence>
<dbReference type="PANTHER" id="PTHR33376:SF5">
    <property type="entry name" value="EXTRACYTOPLASMIC SOLUTE RECEPTOR PROTEIN"/>
    <property type="match status" value="1"/>
</dbReference>
<evidence type="ECO:0000256" key="3">
    <source>
        <dbReference type="PIRSR" id="PIRSR039026-2"/>
    </source>
</evidence>
<keyword evidence="1 4" id="KW-0732">Signal</keyword>
<keyword evidence="3" id="KW-0479">Metal-binding</keyword>
<dbReference type="EMBL" id="NDYN01000001">
    <property type="protein sequence ID" value="OUT09324.1"/>
    <property type="molecule type" value="Genomic_DNA"/>
</dbReference>
<name>A0A1Y5MPR3_9BACT</name>
<dbReference type="GO" id="GO:0031317">
    <property type="term" value="C:tripartite ATP-independent periplasmic transporter complex"/>
    <property type="evidence" value="ECO:0007669"/>
    <property type="project" value="InterPro"/>
</dbReference>
<dbReference type="AlphaFoldDB" id="A0A1Y5MPR3"/>
<dbReference type="Gene3D" id="3.40.190.170">
    <property type="entry name" value="Bacterial extracellular solute-binding protein, family 7"/>
    <property type="match status" value="1"/>
</dbReference>
<feature type="signal peptide" evidence="4">
    <location>
        <begin position="1"/>
        <end position="20"/>
    </location>
</feature>
<dbReference type="InterPro" id="IPR026289">
    <property type="entry name" value="SBP_TakP-like"/>
</dbReference>
<dbReference type="GO" id="GO:0046872">
    <property type="term" value="F:metal ion binding"/>
    <property type="evidence" value="ECO:0007669"/>
    <property type="project" value="UniProtKB-KW"/>
</dbReference>
<dbReference type="RefSeq" id="WP_087582726.1">
    <property type="nucleotide sequence ID" value="NZ_NDYN01000001.1"/>
</dbReference>
<evidence type="ECO:0000313" key="6">
    <source>
        <dbReference type="Proteomes" id="UP000196317"/>
    </source>
</evidence>
<dbReference type="GO" id="GO:0055085">
    <property type="term" value="P:transmembrane transport"/>
    <property type="evidence" value="ECO:0007669"/>
    <property type="project" value="InterPro"/>
</dbReference>
<dbReference type="InterPro" id="IPR018389">
    <property type="entry name" value="DctP_fam"/>
</dbReference>
<feature type="binding site" evidence="3">
    <location>
        <position position="208"/>
    </location>
    <ligand>
        <name>Na(+)</name>
        <dbReference type="ChEBI" id="CHEBI:29101"/>
    </ligand>
</feature>
<dbReference type="Pfam" id="PF03480">
    <property type="entry name" value="DctP"/>
    <property type="match status" value="1"/>
</dbReference>
<dbReference type="NCBIfam" id="NF037995">
    <property type="entry name" value="TRAP_S1"/>
    <property type="match status" value="1"/>
</dbReference>
<dbReference type="PIRSF" id="PIRSF039026">
    <property type="entry name" value="SiaP"/>
    <property type="match status" value="1"/>
</dbReference>
<evidence type="ECO:0000256" key="2">
    <source>
        <dbReference type="PIRSR" id="PIRSR039026-1"/>
    </source>
</evidence>
<protein>
    <submittedName>
        <fullName evidence="5">ABC transporter substrate-binding protein</fullName>
    </submittedName>
</protein>
<dbReference type="InterPro" id="IPR038404">
    <property type="entry name" value="TRAP_DctP_sf"/>
</dbReference>
<sequence length="353" mass="40129">MNKFLLTSLGLAALACAAMGDDKVYKLKLASSWESTMPVLGEVPKELKEKVEKMSNGRIEIRIDYPSKHKSPFAMLDFAKSGQYDIGYTASYYYKGKDPKTMFFTATPFMMNTDEQTAWYEFGGGKELEAKVFDPYNIKIFRAGNTGMQMGGWFKKEIKSVDDIKGLKIRIPGFGGEIYAKLGANINTIPTGELYMALEMGTIDSVEWVSPAYDMALGFHKVAKYYYTGWQEPNGETQFFFNKNAYEKLPDDLKAIFEAAAAEVARDVNTKVFYANVEYWDKMKAEYPDIQVKSFPPEVIAALKKATNELLDEESAKDPLFKEIVESQRAFLKKAREWTKISDYAYIKTNEEK</sequence>
<gene>
    <name evidence="5" type="ORF">B9N65_02965</name>
</gene>
<evidence type="ECO:0000256" key="1">
    <source>
        <dbReference type="ARBA" id="ARBA00022729"/>
    </source>
</evidence>
<feature type="binding site" evidence="3">
    <location>
        <position position="232"/>
    </location>
    <ligand>
        <name>substrate</name>
    </ligand>
</feature>
<comment type="caution">
    <text evidence="5">The sequence shown here is derived from an EMBL/GenBank/DDBJ whole genome shotgun (WGS) entry which is preliminary data.</text>
</comment>
<feature type="binding site" evidence="2">
    <location>
        <position position="149"/>
    </location>
    <ligand>
        <name>substrate</name>
    </ligand>
</feature>
<organism evidence="5 6">
    <name type="scientific">Campylobacter concisus</name>
    <dbReference type="NCBI Taxonomy" id="199"/>
    <lineage>
        <taxon>Bacteria</taxon>
        <taxon>Pseudomonadati</taxon>
        <taxon>Campylobacterota</taxon>
        <taxon>Epsilonproteobacteria</taxon>
        <taxon>Campylobacterales</taxon>
        <taxon>Campylobacteraceae</taxon>
        <taxon>Campylobacter</taxon>
    </lineage>
</organism>
<feature type="binding site" evidence="3">
    <location>
        <position position="207"/>
    </location>
    <ligand>
        <name>substrate</name>
    </ligand>
</feature>
<dbReference type="PANTHER" id="PTHR33376">
    <property type="match status" value="1"/>
</dbReference>
<feature type="binding site" evidence="2">
    <location>
        <position position="170"/>
    </location>
    <ligand>
        <name>substrate</name>
    </ligand>
</feature>
<feature type="chain" id="PRO_5012938353" evidence="4">
    <location>
        <begin position="21"/>
        <end position="353"/>
    </location>
</feature>
<accession>A0A1Y5MPR3</accession>
<evidence type="ECO:0000313" key="5">
    <source>
        <dbReference type="EMBL" id="OUT09324.1"/>
    </source>
</evidence>
<proteinExistence type="predicted"/>